<accession>A0A210QY37</accession>
<evidence type="ECO:0000256" key="4">
    <source>
        <dbReference type="ARBA" id="ARBA00022794"/>
    </source>
</evidence>
<dbReference type="OrthoDB" id="2114471at2759"/>
<keyword evidence="9" id="KW-1185">Reference proteome</keyword>
<evidence type="ECO:0000256" key="2">
    <source>
        <dbReference type="ARBA" id="ARBA00015652"/>
    </source>
</evidence>
<dbReference type="Pfam" id="PF14995">
    <property type="entry name" value="TMEM107"/>
    <property type="match status" value="1"/>
</dbReference>
<proteinExistence type="predicted"/>
<sequence>MRVNGLVPARFLTIIAHMVIVIVILWSREENVIQCLPLNYTADEYNTKDTEMIIGLSVTLGLFVIELIGFIGGISMFMPFQSLLSTAAHASGAVALAFFLFQLWSCDYYWYVFAFCVALPAVGEIMTMIGVAFFRKGL</sequence>
<dbReference type="PANTHER" id="PTHR34341">
    <property type="entry name" value="TRANSMEMBRANE PROTEIN 107"/>
    <property type="match status" value="1"/>
</dbReference>
<dbReference type="GO" id="GO:1905515">
    <property type="term" value="P:non-motile cilium assembly"/>
    <property type="evidence" value="ECO:0007669"/>
    <property type="project" value="TreeGrafter"/>
</dbReference>
<dbReference type="GO" id="GO:0036038">
    <property type="term" value="C:MKS complex"/>
    <property type="evidence" value="ECO:0007669"/>
    <property type="project" value="TreeGrafter"/>
</dbReference>
<evidence type="ECO:0000256" key="1">
    <source>
        <dbReference type="ARBA" id="ARBA00004141"/>
    </source>
</evidence>
<dbReference type="GO" id="GO:0016020">
    <property type="term" value="C:membrane"/>
    <property type="evidence" value="ECO:0007669"/>
    <property type="project" value="UniProtKB-SubCell"/>
</dbReference>
<evidence type="ECO:0000256" key="6">
    <source>
        <dbReference type="ARBA" id="ARBA00023136"/>
    </source>
</evidence>
<feature type="transmembrane region" description="Helical" evidence="7">
    <location>
        <begin position="110"/>
        <end position="134"/>
    </location>
</feature>
<gene>
    <name evidence="8" type="ORF">KP79_PYT21842</name>
</gene>
<keyword evidence="6 7" id="KW-0472">Membrane</keyword>
<evidence type="ECO:0000313" key="9">
    <source>
        <dbReference type="Proteomes" id="UP000242188"/>
    </source>
</evidence>
<dbReference type="AlphaFoldDB" id="A0A210QY37"/>
<comment type="caution">
    <text evidence="8">The sequence shown here is derived from an EMBL/GenBank/DDBJ whole genome shotgun (WGS) entry which is preliminary data.</text>
</comment>
<feature type="transmembrane region" description="Helical" evidence="7">
    <location>
        <begin position="52"/>
        <end position="71"/>
    </location>
</feature>
<comment type="subcellular location">
    <subcellularLocation>
        <location evidence="1">Membrane</location>
        <topology evidence="1">Multi-pass membrane protein</topology>
    </subcellularLocation>
</comment>
<dbReference type="InterPro" id="IPR029248">
    <property type="entry name" value="TMEM107"/>
</dbReference>
<organism evidence="8 9">
    <name type="scientific">Mizuhopecten yessoensis</name>
    <name type="common">Japanese scallop</name>
    <name type="synonym">Patinopecten yessoensis</name>
    <dbReference type="NCBI Taxonomy" id="6573"/>
    <lineage>
        <taxon>Eukaryota</taxon>
        <taxon>Metazoa</taxon>
        <taxon>Spiralia</taxon>
        <taxon>Lophotrochozoa</taxon>
        <taxon>Mollusca</taxon>
        <taxon>Bivalvia</taxon>
        <taxon>Autobranchia</taxon>
        <taxon>Pteriomorphia</taxon>
        <taxon>Pectinida</taxon>
        <taxon>Pectinoidea</taxon>
        <taxon>Pectinidae</taxon>
        <taxon>Mizuhopecten</taxon>
    </lineage>
</organism>
<feature type="transmembrane region" description="Helical" evidence="7">
    <location>
        <begin position="83"/>
        <end position="104"/>
    </location>
</feature>
<evidence type="ECO:0000256" key="7">
    <source>
        <dbReference type="SAM" id="Phobius"/>
    </source>
</evidence>
<dbReference type="PANTHER" id="PTHR34341:SF1">
    <property type="entry name" value="TRANSMEMBRANE PROTEIN 107"/>
    <property type="match status" value="1"/>
</dbReference>
<reference evidence="8 9" key="1">
    <citation type="journal article" date="2017" name="Nat. Ecol. Evol.">
        <title>Scallop genome provides insights into evolution of bilaterian karyotype and development.</title>
        <authorList>
            <person name="Wang S."/>
            <person name="Zhang J."/>
            <person name="Jiao W."/>
            <person name="Li J."/>
            <person name="Xun X."/>
            <person name="Sun Y."/>
            <person name="Guo X."/>
            <person name="Huan P."/>
            <person name="Dong B."/>
            <person name="Zhang L."/>
            <person name="Hu X."/>
            <person name="Sun X."/>
            <person name="Wang J."/>
            <person name="Zhao C."/>
            <person name="Wang Y."/>
            <person name="Wang D."/>
            <person name="Huang X."/>
            <person name="Wang R."/>
            <person name="Lv J."/>
            <person name="Li Y."/>
            <person name="Zhang Z."/>
            <person name="Liu B."/>
            <person name="Lu W."/>
            <person name="Hui Y."/>
            <person name="Liang J."/>
            <person name="Zhou Z."/>
            <person name="Hou R."/>
            <person name="Li X."/>
            <person name="Liu Y."/>
            <person name="Li H."/>
            <person name="Ning X."/>
            <person name="Lin Y."/>
            <person name="Zhao L."/>
            <person name="Xing Q."/>
            <person name="Dou J."/>
            <person name="Li Y."/>
            <person name="Mao J."/>
            <person name="Guo H."/>
            <person name="Dou H."/>
            <person name="Li T."/>
            <person name="Mu C."/>
            <person name="Jiang W."/>
            <person name="Fu Q."/>
            <person name="Fu X."/>
            <person name="Miao Y."/>
            <person name="Liu J."/>
            <person name="Yu Q."/>
            <person name="Li R."/>
            <person name="Liao H."/>
            <person name="Li X."/>
            <person name="Kong Y."/>
            <person name="Jiang Z."/>
            <person name="Chourrout D."/>
            <person name="Li R."/>
            <person name="Bao Z."/>
        </authorList>
    </citation>
    <scope>NUCLEOTIDE SEQUENCE [LARGE SCALE GENOMIC DNA]</scope>
    <source>
        <strain evidence="8 9">PY_sf001</strain>
    </source>
</reference>
<keyword evidence="3 7" id="KW-0812">Transmembrane</keyword>
<dbReference type="GO" id="GO:1904491">
    <property type="term" value="P:protein localization to ciliary transition zone"/>
    <property type="evidence" value="ECO:0007669"/>
    <property type="project" value="TreeGrafter"/>
</dbReference>
<evidence type="ECO:0000256" key="3">
    <source>
        <dbReference type="ARBA" id="ARBA00022692"/>
    </source>
</evidence>
<feature type="transmembrane region" description="Helical" evidence="7">
    <location>
        <begin position="7"/>
        <end position="27"/>
    </location>
</feature>
<dbReference type="STRING" id="6573.A0A210QY37"/>
<evidence type="ECO:0000256" key="5">
    <source>
        <dbReference type="ARBA" id="ARBA00022989"/>
    </source>
</evidence>
<dbReference type="Proteomes" id="UP000242188">
    <property type="component" value="Unassembled WGS sequence"/>
</dbReference>
<evidence type="ECO:0000313" key="8">
    <source>
        <dbReference type="EMBL" id="OWF53653.1"/>
    </source>
</evidence>
<protein>
    <recommendedName>
        <fullName evidence="2">Transmembrane protein 107</fullName>
    </recommendedName>
</protein>
<name>A0A210QY37_MIZYE</name>
<keyword evidence="4" id="KW-0970">Cilium biogenesis/degradation</keyword>
<dbReference type="EMBL" id="NEDP02001294">
    <property type="protein sequence ID" value="OWF53653.1"/>
    <property type="molecule type" value="Genomic_DNA"/>
</dbReference>
<keyword evidence="5 7" id="KW-1133">Transmembrane helix</keyword>